<dbReference type="EMBL" id="RSDZ01000122">
    <property type="protein sequence ID" value="RXG42849.1"/>
    <property type="molecule type" value="Genomic_DNA"/>
</dbReference>
<accession>A0A444RNW5</accession>
<organism evidence="2 3">
    <name type="scientific">Verticillium dahliae</name>
    <name type="common">Verticillium wilt</name>
    <dbReference type="NCBI Taxonomy" id="27337"/>
    <lineage>
        <taxon>Eukaryota</taxon>
        <taxon>Fungi</taxon>
        <taxon>Dikarya</taxon>
        <taxon>Ascomycota</taxon>
        <taxon>Pezizomycotina</taxon>
        <taxon>Sordariomycetes</taxon>
        <taxon>Hypocreomycetidae</taxon>
        <taxon>Glomerellales</taxon>
        <taxon>Plectosphaerellaceae</taxon>
        <taxon>Verticillium</taxon>
    </lineage>
</organism>
<feature type="region of interest" description="Disordered" evidence="1">
    <location>
        <begin position="1"/>
        <end position="31"/>
    </location>
</feature>
<sequence length="84" mass="9070">MEGGHKAECSTTHFHTHTHTHPTRPRQPLGELEVNPTHASYLLLPPRKAASLLVDSPRLPAQPTPIMRPASACLPAPSSRPAQA</sequence>
<reference evidence="2 3" key="1">
    <citation type="submission" date="2018-12" db="EMBL/GenBank/DDBJ databases">
        <title>Genome of Verticillium dahliae isolate Getta Getta.</title>
        <authorList>
            <person name="Gardiner D.M."/>
        </authorList>
    </citation>
    <scope>NUCLEOTIDE SEQUENCE [LARGE SCALE GENOMIC DNA]</scope>
    <source>
        <strain evidence="2 3">Getta Getta</strain>
    </source>
</reference>
<dbReference type="Proteomes" id="UP000288725">
    <property type="component" value="Unassembled WGS sequence"/>
</dbReference>
<protein>
    <submittedName>
        <fullName evidence="2">Uncharacterized protein</fullName>
    </submittedName>
</protein>
<comment type="caution">
    <text evidence="2">The sequence shown here is derived from an EMBL/GenBank/DDBJ whole genome shotgun (WGS) entry which is preliminary data.</text>
</comment>
<proteinExistence type="predicted"/>
<evidence type="ECO:0000313" key="3">
    <source>
        <dbReference type="Proteomes" id="UP000288725"/>
    </source>
</evidence>
<dbReference type="AlphaFoldDB" id="A0A444RNW5"/>
<feature type="compositionally biased region" description="Basic residues" evidence="1">
    <location>
        <begin position="14"/>
        <end position="24"/>
    </location>
</feature>
<name>A0A444RNW5_VERDA</name>
<evidence type="ECO:0000313" key="2">
    <source>
        <dbReference type="EMBL" id="RXG42849.1"/>
    </source>
</evidence>
<evidence type="ECO:0000256" key="1">
    <source>
        <dbReference type="SAM" id="MobiDB-lite"/>
    </source>
</evidence>
<feature type="region of interest" description="Disordered" evidence="1">
    <location>
        <begin position="55"/>
        <end position="84"/>
    </location>
</feature>
<gene>
    <name evidence="2" type="ORF">VDGE_30572</name>
</gene>